<reference evidence="1 2" key="1">
    <citation type="submission" date="2014-12" db="EMBL/GenBank/DDBJ databases">
        <title>Draft genome sequences of 29 type strains of Enterococci.</title>
        <authorList>
            <person name="Zhong Z."/>
            <person name="Sun Z."/>
            <person name="Liu W."/>
            <person name="Zhang W."/>
            <person name="Zhang H."/>
        </authorList>
    </citation>
    <scope>NUCLEOTIDE SEQUENCE [LARGE SCALE GENOMIC DNA]</scope>
    <source>
        <strain evidence="1 2">DSM 17690</strain>
    </source>
</reference>
<protein>
    <recommendedName>
        <fullName evidence="3">3-dehydroquinate synthase domain-containing protein</fullName>
    </recommendedName>
</protein>
<dbReference type="AlphaFoldDB" id="A0A1L8QXA4"/>
<evidence type="ECO:0008006" key="3">
    <source>
        <dbReference type="Google" id="ProtNLM"/>
    </source>
</evidence>
<dbReference type="Proteomes" id="UP000182149">
    <property type="component" value="Unassembled WGS sequence"/>
</dbReference>
<dbReference type="RefSeq" id="WP_071873622.1">
    <property type="nucleotide sequence ID" value="NZ_JBHSHF010000002.1"/>
</dbReference>
<accession>A0A1L8QXA4</accession>
<name>A0A1L8QXA4_9ENTE</name>
<evidence type="ECO:0000313" key="2">
    <source>
        <dbReference type="Proteomes" id="UP000182149"/>
    </source>
</evidence>
<dbReference type="SUPFAM" id="SSF56796">
    <property type="entry name" value="Dehydroquinate synthase-like"/>
    <property type="match status" value="1"/>
</dbReference>
<dbReference type="STRING" id="328396.RU93_GL000056"/>
<gene>
    <name evidence="1" type="ORF">RU93_GL000056</name>
</gene>
<dbReference type="OrthoDB" id="2191538at2"/>
<organism evidence="1 2">
    <name type="scientific">Enterococcus aquimarinus</name>
    <dbReference type="NCBI Taxonomy" id="328396"/>
    <lineage>
        <taxon>Bacteria</taxon>
        <taxon>Bacillati</taxon>
        <taxon>Bacillota</taxon>
        <taxon>Bacilli</taxon>
        <taxon>Lactobacillales</taxon>
        <taxon>Enterococcaceae</taxon>
        <taxon>Enterococcus</taxon>
    </lineage>
</organism>
<proteinExistence type="predicted"/>
<evidence type="ECO:0000313" key="1">
    <source>
        <dbReference type="EMBL" id="OJG12126.1"/>
    </source>
</evidence>
<keyword evidence="2" id="KW-1185">Reference proteome</keyword>
<sequence>MQMTYQQAGLATTITYGEILTSSIQPAMYQDKAVIVITNQRYYDHFFEKIQGVFAETTVDWYICRNQLYANTLDEWMGLLDYLDRFSTQKEYLIIAIGNVGVVELTGFLQKVSLLKSTFWVIPVSFQSYAQALVAARTICRQPSLAILKQLNLPENIFLDQTMLSPQKDGRLIDLQVFIRTAVVCDYPLLQRLFKEYPNQKQLQVTNFTALIEELTDYYQEASEEIESYGRVFEEAFYLTTNGHFLSENMKRFLGFLMHFFWNAVEESWDFRCDNFLIWLQHLGFPIQFPTQISMAEYLENVLTLVGEAGTLLTLRKVGQRGEAKVVTQQRLIEAFENYQKICEQL</sequence>
<dbReference type="Gene3D" id="3.40.50.1970">
    <property type="match status" value="1"/>
</dbReference>
<dbReference type="EMBL" id="JXKD01000001">
    <property type="protein sequence ID" value="OJG12126.1"/>
    <property type="molecule type" value="Genomic_DNA"/>
</dbReference>
<comment type="caution">
    <text evidence="1">The sequence shown here is derived from an EMBL/GenBank/DDBJ whole genome shotgun (WGS) entry which is preliminary data.</text>
</comment>